<dbReference type="EMBL" id="LWCA01000358">
    <property type="protein sequence ID" value="OAF68958.1"/>
    <property type="molecule type" value="Genomic_DNA"/>
</dbReference>
<evidence type="ECO:0000259" key="6">
    <source>
        <dbReference type="PROSITE" id="PS50238"/>
    </source>
</evidence>
<dbReference type="SMART" id="SM00326">
    <property type="entry name" value="SH3"/>
    <property type="match status" value="1"/>
</dbReference>
<protein>
    <submittedName>
        <fullName evidence="7">Uncharacterized protein</fullName>
    </submittedName>
</protein>
<dbReference type="Gene3D" id="2.30.30.40">
    <property type="entry name" value="SH3 Domains"/>
    <property type="match status" value="1"/>
</dbReference>
<evidence type="ECO:0000259" key="5">
    <source>
        <dbReference type="PROSITE" id="PS50002"/>
    </source>
</evidence>
<dbReference type="GO" id="GO:0005096">
    <property type="term" value="F:GTPase activator activity"/>
    <property type="evidence" value="ECO:0007669"/>
    <property type="project" value="UniProtKB-KW"/>
</dbReference>
<comment type="caution">
    <text evidence="7">The sequence shown here is derived from an EMBL/GenBank/DDBJ whole genome shotgun (WGS) entry which is preliminary data.</text>
</comment>
<gene>
    <name evidence="7" type="ORF">A3Q56_03232</name>
</gene>
<dbReference type="InterPro" id="IPR000198">
    <property type="entry name" value="RhoGAP_dom"/>
</dbReference>
<feature type="region of interest" description="Disordered" evidence="4">
    <location>
        <begin position="660"/>
        <end position="689"/>
    </location>
</feature>
<dbReference type="PANTHER" id="PTHR15729:SF10">
    <property type="entry name" value="GTPASE-ACTIVATING PROTEIN CDGAPR"/>
    <property type="match status" value="1"/>
</dbReference>
<dbReference type="AlphaFoldDB" id="A0A177B3V9"/>
<proteinExistence type="predicted"/>
<dbReference type="Pfam" id="PF00620">
    <property type="entry name" value="RhoGAP"/>
    <property type="match status" value="1"/>
</dbReference>
<dbReference type="InterPro" id="IPR051576">
    <property type="entry name" value="PX-Rho_GAP"/>
</dbReference>
<organism evidence="7 8">
    <name type="scientific">Intoshia linei</name>
    <dbReference type="NCBI Taxonomy" id="1819745"/>
    <lineage>
        <taxon>Eukaryota</taxon>
        <taxon>Metazoa</taxon>
        <taxon>Spiralia</taxon>
        <taxon>Lophotrochozoa</taxon>
        <taxon>Mesozoa</taxon>
        <taxon>Orthonectida</taxon>
        <taxon>Rhopaluridae</taxon>
        <taxon>Intoshia</taxon>
    </lineage>
</organism>
<evidence type="ECO:0000256" key="2">
    <source>
        <dbReference type="ARBA" id="ARBA00022468"/>
    </source>
</evidence>
<keyword evidence="8" id="KW-1185">Reference proteome</keyword>
<evidence type="ECO:0000313" key="7">
    <source>
        <dbReference type="EMBL" id="OAF68958.1"/>
    </source>
</evidence>
<dbReference type="SMART" id="SM00324">
    <property type="entry name" value="RhoGAP"/>
    <property type="match status" value="1"/>
</dbReference>
<dbReference type="OrthoDB" id="5873004at2759"/>
<accession>A0A177B3V9</accession>
<reference evidence="7 8" key="1">
    <citation type="submission" date="2016-04" db="EMBL/GenBank/DDBJ databases">
        <title>The genome of Intoshia linei affirms orthonectids as highly simplified spiralians.</title>
        <authorList>
            <person name="Mikhailov K.V."/>
            <person name="Slusarev G.S."/>
            <person name="Nikitin M.A."/>
            <person name="Logacheva M.D."/>
            <person name="Penin A."/>
            <person name="Aleoshin V."/>
            <person name="Panchin Y.V."/>
        </authorList>
    </citation>
    <scope>NUCLEOTIDE SEQUENCE [LARGE SCALE GENOMIC DNA]</scope>
    <source>
        <strain evidence="7">Intl2013</strain>
        <tissue evidence="7">Whole animal</tissue>
    </source>
</reference>
<dbReference type="GO" id="GO:0007264">
    <property type="term" value="P:small GTPase-mediated signal transduction"/>
    <property type="evidence" value="ECO:0007669"/>
    <property type="project" value="TreeGrafter"/>
</dbReference>
<dbReference type="PROSITE" id="PS50238">
    <property type="entry name" value="RHOGAP"/>
    <property type="match status" value="1"/>
</dbReference>
<name>A0A177B3V9_9BILA</name>
<feature type="domain" description="SH3" evidence="5">
    <location>
        <begin position="147"/>
        <end position="214"/>
    </location>
</feature>
<keyword evidence="2" id="KW-0343">GTPase activation</keyword>
<feature type="domain" description="Rho-GAP" evidence="6">
    <location>
        <begin position="263"/>
        <end position="453"/>
    </location>
</feature>
<dbReference type="PANTHER" id="PTHR15729">
    <property type="entry name" value="CDC42 GTPASE-ACTIVATING PROTEIN"/>
    <property type="match status" value="1"/>
</dbReference>
<dbReference type="InterPro" id="IPR008936">
    <property type="entry name" value="Rho_GTPase_activation_prot"/>
</dbReference>
<dbReference type="PROSITE" id="PS50002">
    <property type="entry name" value="SH3"/>
    <property type="match status" value="1"/>
</dbReference>
<dbReference type="InterPro" id="IPR036028">
    <property type="entry name" value="SH3-like_dom_sf"/>
</dbReference>
<evidence type="ECO:0000313" key="8">
    <source>
        <dbReference type="Proteomes" id="UP000078046"/>
    </source>
</evidence>
<evidence type="ECO:0000256" key="1">
    <source>
        <dbReference type="ARBA" id="ARBA00022443"/>
    </source>
</evidence>
<dbReference type="SUPFAM" id="SSF48350">
    <property type="entry name" value="GTPase activation domain, GAP"/>
    <property type="match status" value="1"/>
</dbReference>
<dbReference type="Proteomes" id="UP000078046">
    <property type="component" value="Unassembled WGS sequence"/>
</dbReference>
<dbReference type="Gene3D" id="1.10.555.10">
    <property type="entry name" value="Rho GTPase activation protein"/>
    <property type="match status" value="1"/>
</dbReference>
<keyword evidence="1 3" id="KW-0728">SH3 domain</keyword>
<dbReference type="InterPro" id="IPR001452">
    <property type="entry name" value="SH3_domain"/>
</dbReference>
<dbReference type="SUPFAM" id="SSF50044">
    <property type="entry name" value="SH3-domain"/>
    <property type="match status" value="1"/>
</dbReference>
<feature type="region of interest" description="Disordered" evidence="4">
    <location>
        <begin position="616"/>
        <end position="635"/>
    </location>
</feature>
<dbReference type="CDD" id="cd00174">
    <property type="entry name" value="SH3"/>
    <property type="match status" value="1"/>
</dbReference>
<evidence type="ECO:0000256" key="4">
    <source>
        <dbReference type="SAM" id="MobiDB-lite"/>
    </source>
</evidence>
<dbReference type="Pfam" id="PF07653">
    <property type="entry name" value="SH3_2"/>
    <property type="match status" value="1"/>
</dbReference>
<evidence type="ECO:0000256" key="3">
    <source>
        <dbReference type="PROSITE-ProRule" id="PRU00192"/>
    </source>
</evidence>
<sequence>MPIQQNAHFHYNLIDIEPIRISIECVECNVKSETVQVAGPLVKMTIESSEIWTIYRHDQDLAQLYYLLCSCVIDPEMVKYENFHLNVDVYYQDIPKRDKQMIEMFKYFFDKFSHYINNSLTCNQVLLWFEMNKFGKFVNSIPLCRDNNLIEAEAISDFIGSEDGELTFKAGDTIIVLDMPNVSDENNIDFIWCRGKVGNKYGFFPRDKIYISSSNYKKSKKKISNIGMKKSKIASILSIFLKLRPKKNTLKSRGILKERVFGCDIIELCVTRNTFIPIVLTKSTAIIEKYGAVEGIYRTSGHHKITKKLKELFDSDTLPNCEKIINDNKFNVHSFASLAKSFFAELPSPIANFDYVETFHNIKDDEQSIEYIKCEYSKLKPTIIRILKFILKHLNYMISLQNVTYMNAKNLSIIWSPSLFKAFIIFSNLQDLNNITLAAEYLAFNIINFSSIFDSDKNKIARKTFLDANIYEYTEAKHNENGTNDPFILKRFSLRGAVKNLFKKMQYSSKLNLTRANSIGVKLKITQEDDAISTIPPTEAIKNNYFYSNGLQNVRLKSLTPISTNHIKQEYFHNLSSVASMKYLNSSKNMVDLQKSMKPNLETTVHNPKLFYDQPTKCTSMRGLPRPRNTSNKRNVSFFNNNYSSNLLNLMPNQSNMLKCQKFQESSSEESTHSNDIDNDAEPIQPSKNYKLDNLSIGIRSTNFLNTPQSSRKTRIINKDDNTYSLKNYDPNKKPQFEKLKIKPHFELDLKKNGFISNIQNINYLNRNQLETQKLNRSKSCISKPRNKLDSSRLNIFESKNL</sequence>